<dbReference type="InterPro" id="IPR013785">
    <property type="entry name" value="Aldolase_TIM"/>
</dbReference>
<proteinExistence type="predicted"/>
<keyword evidence="4" id="KW-0408">Iron</keyword>
<dbReference type="AlphaFoldDB" id="A0A975B4Q4"/>
<dbReference type="InterPro" id="IPR058240">
    <property type="entry name" value="rSAM_sf"/>
</dbReference>
<dbReference type="PANTHER" id="PTHR11228">
    <property type="entry name" value="RADICAL SAM DOMAIN PROTEIN"/>
    <property type="match status" value="1"/>
</dbReference>
<name>A0A975B4Q4_9BACT</name>
<gene>
    <name evidence="7" type="ORF">dnl_09920</name>
</gene>
<reference evidence="7" key="1">
    <citation type="journal article" date="2021" name="Microb. Physiol.">
        <title>Proteogenomic Insights into the Physiology of Marine, Sulfate-Reducing, Filamentous Desulfonema limicola and Desulfonema magnum.</title>
        <authorList>
            <person name="Schnaars V."/>
            <person name="Wohlbrand L."/>
            <person name="Scheve S."/>
            <person name="Hinrichs C."/>
            <person name="Reinhardt R."/>
            <person name="Rabus R."/>
        </authorList>
    </citation>
    <scope>NUCLEOTIDE SEQUENCE</scope>
    <source>
        <strain evidence="7">5ac10</strain>
    </source>
</reference>
<comment type="cofactor">
    <cofactor evidence="1">
        <name>[4Fe-4S] cluster</name>
        <dbReference type="ChEBI" id="CHEBI:49883"/>
    </cofactor>
</comment>
<evidence type="ECO:0000313" key="8">
    <source>
        <dbReference type="Proteomes" id="UP000663720"/>
    </source>
</evidence>
<dbReference type="CDD" id="cd01335">
    <property type="entry name" value="Radical_SAM"/>
    <property type="match status" value="1"/>
</dbReference>
<dbReference type="InterPro" id="IPR050377">
    <property type="entry name" value="Radical_SAM_PqqE_MftC-like"/>
</dbReference>
<evidence type="ECO:0000256" key="4">
    <source>
        <dbReference type="ARBA" id="ARBA00023004"/>
    </source>
</evidence>
<sequence>MTPIENWLDLIRSDADKDKLIEGLKSIYQTYKPYCAGLIFTGHCPNKCQHCIYPPDYSVYNNDISADEWKKIVKNIYDDLDIRLFVSNGRSFNKTSLEVLTYIKKELPDTKVGIIDNGLDILPFIDELKVLQPDWIDISLDGMEVDHDRQRNQAGSFNKVVDTLSVLMDNDISPKINILTCLTTINYNSIIELIFLLNEKGFKNFFISPVSVLEGFRPSVDLKVSAEIFRKFVKKISKSLYSFGDIWIELNLFDADYFRYINKSYFNEFKFNYDHLVWDNISNNNLFFLRYFPNSLAGIREFVVNCTGEILPPKVMAKGKIVNEDVFGSLLINKTKFIIDNMANKKSYNIFIKSLFNEQQSLKGVDKYAIR</sequence>
<keyword evidence="5" id="KW-0411">Iron-sulfur</keyword>
<evidence type="ECO:0000256" key="2">
    <source>
        <dbReference type="ARBA" id="ARBA00022691"/>
    </source>
</evidence>
<keyword evidence="3" id="KW-0479">Metal-binding</keyword>
<dbReference type="GO" id="GO:0051536">
    <property type="term" value="F:iron-sulfur cluster binding"/>
    <property type="evidence" value="ECO:0007669"/>
    <property type="project" value="UniProtKB-KW"/>
</dbReference>
<evidence type="ECO:0000313" key="7">
    <source>
        <dbReference type="EMBL" id="QTA78758.1"/>
    </source>
</evidence>
<evidence type="ECO:0000256" key="1">
    <source>
        <dbReference type="ARBA" id="ARBA00001966"/>
    </source>
</evidence>
<dbReference type="GO" id="GO:0046872">
    <property type="term" value="F:metal ion binding"/>
    <property type="evidence" value="ECO:0007669"/>
    <property type="project" value="UniProtKB-KW"/>
</dbReference>
<evidence type="ECO:0000256" key="5">
    <source>
        <dbReference type="ARBA" id="ARBA00023014"/>
    </source>
</evidence>
<dbReference type="KEGG" id="dli:dnl_09920"/>
<evidence type="ECO:0000259" key="6">
    <source>
        <dbReference type="PROSITE" id="PS51918"/>
    </source>
</evidence>
<dbReference type="SFLD" id="SFLDS00029">
    <property type="entry name" value="Radical_SAM"/>
    <property type="match status" value="1"/>
</dbReference>
<dbReference type="EMBL" id="CP061799">
    <property type="protein sequence ID" value="QTA78758.1"/>
    <property type="molecule type" value="Genomic_DNA"/>
</dbReference>
<dbReference type="InterPro" id="IPR007197">
    <property type="entry name" value="rSAM"/>
</dbReference>
<protein>
    <submittedName>
        <fullName evidence="7">Radical SAM domain-containing protein</fullName>
    </submittedName>
</protein>
<dbReference type="RefSeq" id="WP_207690583.1">
    <property type="nucleotide sequence ID" value="NZ_CP061799.1"/>
</dbReference>
<dbReference type="GO" id="GO:0003824">
    <property type="term" value="F:catalytic activity"/>
    <property type="evidence" value="ECO:0007669"/>
    <property type="project" value="InterPro"/>
</dbReference>
<dbReference type="Proteomes" id="UP000663720">
    <property type="component" value="Chromosome"/>
</dbReference>
<dbReference type="PROSITE" id="PS51918">
    <property type="entry name" value="RADICAL_SAM"/>
    <property type="match status" value="1"/>
</dbReference>
<dbReference type="Pfam" id="PF04055">
    <property type="entry name" value="Radical_SAM"/>
    <property type="match status" value="1"/>
</dbReference>
<organism evidence="7 8">
    <name type="scientific">Desulfonema limicola</name>
    <dbReference type="NCBI Taxonomy" id="45656"/>
    <lineage>
        <taxon>Bacteria</taxon>
        <taxon>Pseudomonadati</taxon>
        <taxon>Thermodesulfobacteriota</taxon>
        <taxon>Desulfobacteria</taxon>
        <taxon>Desulfobacterales</taxon>
        <taxon>Desulfococcaceae</taxon>
        <taxon>Desulfonema</taxon>
    </lineage>
</organism>
<keyword evidence="8" id="KW-1185">Reference proteome</keyword>
<dbReference type="Gene3D" id="3.20.20.70">
    <property type="entry name" value="Aldolase class I"/>
    <property type="match status" value="1"/>
</dbReference>
<accession>A0A975B4Q4</accession>
<evidence type="ECO:0000256" key="3">
    <source>
        <dbReference type="ARBA" id="ARBA00022723"/>
    </source>
</evidence>
<keyword evidence="2" id="KW-0949">S-adenosyl-L-methionine</keyword>
<feature type="domain" description="Radical SAM core" evidence="6">
    <location>
        <begin position="30"/>
        <end position="245"/>
    </location>
</feature>
<dbReference type="PANTHER" id="PTHR11228:SF7">
    <property type="entry name" value="PQQA PEPTIDE CYCLASE"/>
    <property type="match status" value="1"/>
</dbReference>
<dbReference type="SUPFAM" id="SSF102114">
    <property type="entry name" value="Radical SAM enzymes"/>
    <property type="match status" value="1"/>
</dbReference>